<dbReference type="Proteomes" id="UP000064201">
    <property type="component" value="Chromosome"/>
</dbReference>
<dbReference type="STRING" id="106634.TVD_07120"/>
<dbReference type="PATRIC" id="fig|106634.4.peg.1455"/>
<dbReference type="EMBL" id="CP011367">
    <property type="protein sequence ID" value="AKJ95146.1"/>
    <property type="molecule type" value="Genomic_DNA"/>
</dbReference>
<dbReference type="RefSeq" id="WP_047251208.1">
    <property type="nucleotide sequence ID" value="NZ_CP011367.1"/>
</dbReference>
<keyword evidence="2" id="KW-1185">Reference proteome</keyword>
<dbReference type="OrthoDB" id="1443063at2"/>
<gene>
    <name evidence="1" type="ORF">TVD_07120</name>
</gene>
<evidence type="ECO:0000313" key="1">
    <source>
        <dbReference type="EMBL" id="AKJ95146.1"/>
    </source>
</evidence>
<protein>
    <submittedName>
        <fullName evidence="1">Uncharacterized protein</fullName>
    </submittedName>
</protein>
<name>A0A0G3G8M2_9GAMM</name>
<accession>A0A0G3G8M2</accession>
<sequence length="121" mass="13270">MEFFRALHSDLDAESLQRSLTVPALPDASGAIDTLIADEGPDAGVVYCLWGEFRVHREIINGGVRFSLPECPNGLAWTLTTGHPPAAHAVILHLTINRQEHDPDFVESLEAFADSWELPVP</sequence>
<organism evidence="1 2">
    <name type="scientific">Thioalkalivibrio versutus</name>
    <dbReference type="NCBI Taxonomy" id="106634"/>
    <lineage>
        <taxon>Bacteria</taxon>
        <taxon>Pseudomonadati</taxon>
        <taxon>Pseudomonadota</taxon>
        <taxon>Gammaproteobacteria</taxon>
        <taxon>Chromatiales</taxon>
        <taxon>Ectothiorhodospiraceae</taxon>
        <taxon>Thioalkalivibrio</taxon>
    </lineage>
</organism>
<evidence type="ECO:0000313" key="2">
    <source>
        <dbReference type="Proteomes" id="UP000064201"/>
    </source>
</evidence>
<reference evidence="1 2" key="1">
    <citation type="submission" date="2015-04" db="EMBL/GenBank/DDBJ databases">
        <title>Complete Sequence for the Genome of the Thioalkalivibrio versutus D301.</title>
        <authorList>
            <person name="Mu T."/>
            <person name="Zhou J."/>
            <person name="Xu X."/>
        </authorList>
    </citation>
    <scope>NUCLEOTIDE SEQUENCE [LARGE SCALE GENOMIC DNA]</scope>
    <source>
        <strain evidence="1 2">D301</strain>
    </source>
</reference>
<dbReference type="KEGG" id="tvr:TVD_07120"/>
<proteinExistence type="predicted"/>
<dbReference type="AlphaFoldDB" id="A0A0G3G8M2"/>